<evidence type="ECO:0000256" key="3">
    <source>
        <dbReference type="ARBA" id="ARBA00012454"/>
    </source>
</evidence>
<evidence type="ECO:0000259" key="15">
    <source>
        <dbReference type="Pfam" id="PF01923"/>
    </source>
</evidence>
<dbReference type="GO" id="GO:0008817">
    <property type="term" value="F:corrinoid adenosyltransferase activity"/>
    <property type="evidence" value="ECO:0007669"/>
    <property type="project" value="UniProtKB-UniRule"/>
</dbReference>
<proteinExistence type="inferred from homology"/>
<gene>
    <name evidence="16" type="ORF">HLPCO_001639</name>
</gene>
<comment type="similarity">
    <text evidence="2 14">Belongs to the Cob(I)alamin adenosyltransferase family.</text>
</comment>
<dbReference type="FunCoup" id="F7PWJ5">
    <property type="interactions" value="228"/>
</dbReference>
<accession>F7PWJ5</accession>
<dbReference type="OrthoDB" id="9778896at2"/>
<evidence type="ECO:0000256" key="9">
    <source>
        <dbReference type="ARBA" id="ARBA00031529"/>
    </source>
</evidence>
<keyword evidence="7 14" id="KW-0547">Nucleotide-binding</keyword>
<feature type="domain" description="Cobalamin adenosyltransferase-like" evidence="15">
    <location>
        <begin position="3"/>
        <end position="166"/>
    </location>
</feature>
<dbReference type="Proteomes" id="UP000005707">
    <property type="component" value="Unassembled WGS sequence"/>
</dbReference>
<dbReference type="UniPathway" id="UPA00148">
    <property type="reaction ID" value="UER00233"/>
</dbReference>
<evidence type="ECO:0000256" key="1">
    <source>
        <dbReference type="ARBA" id="ARBA00005121"/>
    </source>
</evidence>
<dbReference type="STRING" id="1033810.HLPCO_001639"/>
<evidence type="ECO:0000313" key="16">
    <source>
        <dbReference type="EMBL" id="ERJ12638.1"/>
    </source>
</evidence>
<keyword evidence="5 14" id="KW-0169">Cobalamin biosynthesis</keyword>
<comment type="caution">
    <text evidence="16">The sequence shown here is derived from an EMBL/GenBank/DDBJ whole genome shotgun (WGS) entry which is preliminary data.</text>
</comment>
<dbReference type="NCBIfam" id="TIGR00636">
    <property type="entry name" value="PduO_Nterm"/>
    <property type="match status" value="1"/>
</dbReference>
<dbReference type="InterPro" id="IPR029499">
    <property type="entry name" value="PduO-typ"/>
</dbReference>
<organism evidence="16 17">
    <name type="scientific">Haloplasma contractile SSD-17B</name>
    <dbReference type="NCBI Taxonomy" id="1033810"/>
    <lineage>
        <taxon>Bacteria</taxon>
        <taxon>Bacillati</taxon>
        <taxon>Mycoplasmatota</taxon>
        <taxon>Mollicutes</taxon>
        <taxon>Haloplasmatales</taxon>
        <taxon>Haloplasmataceae</taxon>
        <taxon>Haloplasma</taxon>
    </lineage>
</organism>
<evidence type="ECO:0000256" key="4">
    <source>
        <dbReference type="ARBA" id="ARBA00020963"/>
    </source>
</evidence>
<dbReference type="GO" id="GO:0032259">
    <property type="term" value="P:methylation"/>
    <property type="evidence" value="ECO:0007669"/>
    <property type="project" value="UniProtKB-KW"/>
</dbReference>
<evidence type="ECO:0000256" key="6">
    <source>
        <dbReference type="ARBA" id="ARBA00022679"/>
    </source>
</evidence>
<sequence>MSVYTKGGDKGKTDLIGKRVSKDDIRIEINGLIDEVLTELAFLIYDINNENQLSIYIEELNYIYKLLFNIQSIIADLNNIIGLSINENDVKELENKIDYYDSDLPKLTHFITYIGHPTAMQGQKVRAKIRTIERRIIELNHQEEVNSNILSYINRLSDYFYILSRKINCIYNIQEKRI</sequence>
<keyword evidence="17" id="KW-1185">Reference proteome</keyword>
<evidence type="ECO:0000256" key="7">
    <source>
        <dbReference type="ARBA" id="ARBA00022741"/>
    </source>
</evidence>
<evidence type="ECO:0000256" key="8">
    <source>
        <dbReference type="ARBA" id="ARBA00022840"/>
    </source>
</evidence>
<evidence type="ECO:0000256" key="13">
    <source>
        <dbReference type="ARBA" id="ARBA00048692"/>
    </source>
</evidence>
<dbReference type="InParanoid" id="F7PWJ5"/>
<keyword evidence="6 14" id="KW-0808">Transferase</keyword>
<comment type="catalytic activity">
    <reaction evidence="12 14">
        <text>2 cob(II)yrinate a,c diamide + reduced [electron-transfer flavoprotein] + 2 ATP = 2 adenosylcob(III)yrinate a,c-diamide + 2 triphosphate + oxidized [electron-transfer flavoprotein] + 3 H(+)</text>
        <dbReference type="Rhea" id="RHEA:11528"/>
        <dbReference type="Rhea" id="RHEA-COMP:10685"/>
        <dbReference type="Rhea" id="RHEA-COMP:10686"/>
        <dbReference type="ChEBI" id="CHEBI:15378"/>
        <dbReference type="ChEBI" id="CHEBI:18036"/>
        <dbReference type="ChEBI" id="CHEBI:30616"/>
        <dbReference type="ChEBI" id="CHEBI:57692"/>
        <dbReference type="ChEBI" id="CHEBI:58307"/>
        <dbReference type="ChEBI" id="CHEBI:58503"/>
        <dbReference type="ChEBI" id="CHEBI:58537"/>
        <dbReference type="EC" id="2.5.1.17"/>
    </reaction>
</comment>
<dbReference type="SUPFAM" id="SSF89028">
    <property type="entry name" value="Cobalamin adenosyltransferase-like"/>
    <property type="match status" value="1"/>
</dbReference>
<reference evidence="16 17" key="1">
    <citation type="journal article" date="2011" name="J. Bacteriol.">
        <title>Genome sequence of Haloplasma contractile, an unusual contractile bacterium from a deep-sea anoxic brine lake.</title>
        <authorList>
            <person name="Antunes A."/>
            <person name="Alam I."/>
            <person name="El Dorry H."/>
            <person name="Siam R."/>
            <person name="Robertson A."/>
            <person name="Bajic V.B."/>
            <person name="Stingl U."/>
        </authorList>
    </citation>
    <scope>NUCLEOTIDE SEQUENCE [LARGE SCALE GENOMIC DNA]</scope>
    <source>
        <strain evidence="16 17">SSD-17B</strain>
    </source>
</reference>
<dbReference type="eggNOG" id="COG2096">
    <property type="taxonomic scope" value="Bacteria"/>
</dbReference>
<protein>
    <recommendedName>
        <fullName evidence="4 14">Corrinoid adenosyltransferase</fullName>
        <ecNumber evidence="3 14">2.5.1.17</ecNumber>
    </recommendedName>
    <alternativeName>
        <fullName evidence="9 14">Cob(II)alamin adenosyltransferase</fullName>
    </alternativeName>
    <alternativeName>
        <fullName evidence="11 14">Cob(II)yrinic acid a,c-diamide adenosyltransferase</fullName>
    </alternativeName>
    <alternativeName>
        <fullName evidence="10 14">Cobinamide/cobalamin adenosyltransferase</fullName>
    </alternativeName>
</protein>
<evidence type="ECO:0000256" key="14">
    <source>
        <dbReference type="RuleBase" id="RU366026"/>
    </source>
</evidence>
<dbReference type="GO" id="GO:0005524">
    <property type="term" value="F:ATP binding"/>
    <property type="evidence" value="ECO:0007669"/>
    <property type="project" value="UniProtKB-UniRule"/>
</dbReference>
<dbReference type="PANTHER" id="PTHR12213:SF0">
    <property type="entry name" value="CORRINOID ADENOSYLTRANSFERASE MMAB"/>
    <property type="match status" value="1"/>
</dbReference>
<keyword evidence="16" id="KW-0489">Methyltransferase</keyword>
<dbReference type="PANTHER" id="PTHR12213">
    <property type="entry name" value="CORRINOID ADENOSYLTRANSFERASE"/>
    <property type="match status" value="1"/>
</dbReference>
<dbReference type="Pfam" id="PF01923">
    <property type="entry name" value="Cob_adeno_trans"/>
    <property type="match status" value="1"/>
</dbReference>
<evidence type="ECO:0000256" key="12">
    <source>
        <dbReference type="ARBA" id="ARBA00048555"/>
    </source>
</evidence>
<evidence type="ECO:0000256" key="11">
    <source>
        <dbReference type="ARBA" id="ARBA00033354"/>
    </source>
</evidence>
<evidence type="ECO:0000256" key="2">
    <source>
        <dbReference type="ARBA" id="ARBA00007487"/>
    </source>
</evidence>
<name>F7PWJ5_9MOLU</name>
<dbReference type="Gene3D" id="1.20.1200.10">
    <property type="entry name" value="Cobalamin adenosyltransferase-like"/>
    <property type="match status" value="1"/>
</dbReference>
<evidence type="ECO:0000313" key="17">
    <source>
        <dbReference type="Proteomes" id="UP000005707"/>
    </source>
</evidence>
<keyword evidence="8 14" id="KW-0067">ATP-binding</keyword>
<dbReference type="InterPro" id="IPR036451">
    <property type="entry name" value="CblAdoTrfase-like_sf"/>
</dbReference>
<dbReference type="RefSeq" id="WP_008824783.1">
    <property type="nucleotide sequence ID" value="NZ_AFNU02000004.1"/>
</dbReference>
<dbReference type="GO" id="GO:0009236">
    <property type="term" value="P:cobalamin biosynthetic process"/>
    <property type="evidence" value="ECO:0007669"/>
    <property type="project" value="UniProtKB-UniRule"/>
</dbReference>
<comment type="catalytic activity">
    <reaction evidence="13 14">
        <text>2 cob(II)alamin + reduced [electron-transfer flavoprotein] + 2 ATP = 2 adenosylcob(III)alamin + 2 triphosphate + oxidized [electron-transfer flavoprotein] + 3 H(+)</text>
        <dbReference type="Rhea" id="RHEA:28671"/>
        <dbReference type="Rhea" id="RHEA-COMP:10685"/>
        <dbReference type="Rhea" id="RHEA-COMP:10686"/>
        <dbReference type="ChEBI" id="CHEBI:15378"/>
        <dbReference type="ChEBI" id="CHEBI:16304"/>
        <dbReference type="ChEBI" id="CHEBI:18036"/>
        <dbReference type="ChEBI" id="CHEBI:18408"/>
        <dbReference type="ChEBI" id="CHEBI:30616"/>
        <dbReference type="ChEBI" id="CHEBI:57692"/>
        <dbReference type="ChEBI" id="CHEBI:58307"/>
        <dbReference type="EC" id="2.5.1.17"/>
    </reaction>
</comment>
<dbReference type="EMBL" id="AFNU02000004">
    <property type="protein sequence ID" value="ERJ12638.1"/>
    <property type="molecule type" value="Genomic_DNA"/>
</dbReference>
<dbReference type="EC" id="2.5.1.17" evidence="3 14"/>
<comment type="pathway">
    <text evidence="1 14">Cofactor biosynthesis; adenosylcobalamin biosynthesis; adenosylcobalamin from cob(II)yrinate a,c-diamide: step 2/7.</text>
</comment>
<dbReference type="GO" id="GO:0008168">
    <property type="term" value="F:methyltransferase activity"/>
    <property type="evidence" value="ECO:0007669"/>
    <property type="project" value="UniProtKB-KW"/>
</dbReference>
<evidence type="ECO:0000256" key="10">
    <source>
        <dbReference type="ARBA" id="ARBA00033334"/>
    </source>
</evidence>
<reference evidence="16 17" key="2">
    <citation type="journal article" date="2013" name="PLoS ONE">
        <title>INDIGO - INtegrated Data Warehouse of MIcrobial GenOmes with Examples from the Red Sea Extremophiles.</title>
        <authorList>
            <person name="Alam I."/>
            <person name="Antunes A."/>
            <person name="Kamau A.A."/>
            <person name="Ba Alawi W."/>
            <person name="Kalkatawi M."/>
            <person name="Stingl U."/>
            <person name="Bajic V.B."/>
        </authorList>
    </citation>
    <scope>NUCLEOTIDE SEQUENCE [LARGE SCALE GENOMIC DNA]</scope>
    <source>
        <strain evidence="16 17">SSD-17B</strain>
    </source>
</reference>
<evidence type="ECO:0000256" key="5">
    <source>
        <dbReference type="ARBA" id="ARBA00022573"/>
    </source>
</evidence>
<dbReference type="InterPro" id="IPR016030">
    <property type="entry name" value="CblAdoTrfase-like"/>
</dbReference>
<dbReference type="AlphaFoldDB" id="F7PWJ5"/>